<keyword evidence="2" id="KW-1185">Reference proteome</keyword>
<dbReference type="Proteomes" id="UP000014923">
    <property type="component" value="Unassembled WGS sequence"/>
</dbReference>
<dbReference type="SUPFAM" id="SSF52540">
    <property type="entry name" value="P-loop containing nucleoside triphosphate hydrolases"/>
    <property type="match status" value="1"/>
</dbReference>
<sequence>MPPSFKEQSVQPEVFETGIKVIDLLAPYPKGGKIGLFGGDRCW</sequence>
<organism evidence="1 2">
    <name type="scientific">Thermobrachium celere DSM 8682</name>
    <dbReference type="NCBI Taxonomy" id="941824"/>
    <lineage>
        <taxon>Bacteria</taxon>
        <taxon>Bacillati</taxon>
        <taxon>Bacillota</taxon>
        <taxon>Clostridia</taxon>
        <taxon>Eubacteriales</taxon>
        <taxon>Clostridiaceae</taxon>
        <taxon>Thermobrachium</taxon>
    </lineage>
</organism>
<comment type="caution">
    <text evidence="1">The sequence shown here is derived from an EMBL/GenBank/DDBJ whole genome shotgun (WGS) entry which is preliminary data.</text>
</comment>
<dbReference type="GO" id="GO:0016787">
    <property type="term" value="F:hydrolase activity"/>
    <property type="evidence" value="ECO:0007669"/>
    <property type="project" value="UniProtKB-KW"/>
</dbReference>
<accession>R7RLV2</accession>
<dbReference type="InterPro" id="IPR027417">
    <property type="entry name" value="P-loop_NTPase"/>
</dbReference>
<dbReference type="eggNOG" id="COG0055">
    <property type="taxonomic scope" value="Bacteria"/>
</dbReference>
<dbReference type="EC" id="3.6.3.14" evidence="1"/>
<name>R7RLV2_9CLOT</name>
<dbReference type="AlphaFoldDB" id="R7RLV2"/>
<protein>
    <submittedName>
        <fullName evidence="1">ATP synthase beta chain</fullName>
        <ecNumber evidence="1">3.6.3.14</ecNumber>
    </submittedName>
</protein>
<dbReference type="EMBL" id="CAVN010000048">
    <property type="protein sequence ID" value="CDF57137.1"/>
    <property type="molecule type" value="Genomic_DNA"/>
</dbReference>
<dbReference type="Gene3D" id="3.40.50.12240">
    <property type="match status" value="1"/>
</dbReference>
<keyword evidence="1" id="KW-0378">Hydrolase</keyword>
<evidence type="ECO:0000313" key="1">
    <source>
        <dbReference type="EMBL" id="CDF57137.1"/>
    </source>
</evidence>
<evidence type="ECO:0000313" key="2">
    <source>
        <dbReference type="Proteomes" id="UP000014923"/>
    </source>
</evidence>
<reference evidence="1" key="1">
    <citation type="submission" date="2013-03" db="EMBL/GenBank/DDBJ databases">
        <title>Draft genome sequence of the hydrogen-ethanol-producing anaerobic alkalithermophilic Caloramator celere.</title>
        <authorList>
            <person name="Ciranna A."/>
            <person name="Larjo A."/>
            <person name="Kivisto A."/>
            <person name="Santala V."/>
            <person name="Roos C."/>
            <person name="Karp M."/>
        </authorList>
    </citation>
    <scope>NUCLEOTIDE SEQUENCE [LARGE SCALE GENOMIC DNA]</scope>
    <source>
        <strain evidence="1">DSM 8682</strain>
    </source>
</reference>
<proteinExistence type="predicted"/>
<dbReference type="HOGENOM" id="CLU_3240794_0_0_9"/>
<gene>
    <name evidence="1" type="ORF">TCEL_00032</name>
</gene>